<dbReference type="AlphaFoldDB" id="A0A8J3HWI6"/>
<dbReference type="RefSeq" id="WP_220191520.1">
    <property type="nucleotide sequence ID" value="NZ_BNJF01000001.1"/>
</dbReference>
<protein>
    <submittedName>
        <fullName evidence="2">Uncharacterized protein</fullName>
    </submittedName>
</protein>
<organism evidence="2 3">
    <name type="scientific">Ktedonospora formicarum</name>
    <dbReference type="NCBI Taxonomy" id="2778364"/>
    <lineage>
        <taxon>Bacteria</taxon>
        <taxon>Bacillati</taxon>
        <taxon>Chloroflexota</taxon>
        <taxon>Ktedonobacteria</taxon>
        <taxon>Ktedonobacterales</taxon>
        <taxon>Ktedonobacteraceae</taxon>
        <taxon>Ktedonospora</taxon>
    </lineage>
</organism>
<evidence type="ECO:0000256" key="1">
    <source>
        <dbReference type="SAM" id="Phobius"/>
    </source>
</evidence>
<accession>A0A8J3HWI6</accession>
<keyword evidence="3" id="KW-1185">Reference proteome</keyword>
<dbReference type="Proteomes" id="UP000612362">
    <property type="component" value="Unassembled WGS sequence"/>
</dbReference>
<evidence type="ECO:0000313" key="3">
    <source>
        <dbReference type="Proteomes" id="UP000612362"/>
    </source>
</evidence>
<dbReference type="EMBL" id="BNJF01000001">
    <property type="protein sequence ID" value="GHO41913.1"/>
    <property type="molecule type" value="Genomic_DNA"/>
</dbReference>
<reference evidence="2" key="1">
    <citation type="submission" date="2020-10" db="EMBL/GenBank/DDBJ databases">
        <title>Taxonomic study of unclassified bacteria belonging to the class Ktedonobacteria.</title>
        <authorList>
            <person name="Yabe S."/>
            <person name="Wang C.M."/>
            <person name="Zheng Y."/>
            <person name="Sakai Y."/>
            <person name="Cavaletti L."/>
            <person name="Monciardini P."/>
            <person name="Donadio S."/>
        </authorList>
    </citation>
    <scope>NUCLEOTIDE SEQUENCE</scope>
    <source>
        <strain evidence="2">SOSP1-1</strain>
    </source>
</reference>
<evidence type="ECO:0000313" key="2">
    <source>
        <dbReference type="EMBL" id="GHO41913.1"/>
    </source>
</evidence>
<sequence>MPVAIEEETRLAPRSLVVRHHPVRKTSESGNVQIARASQLTKTRSRSTSATDIPPWQHTASSISHMGARKIRGSWSLWIGVGMLCALFFSMVGQLLVVWGTTLKDDVQYGRPRTTHVDHFVGHERNASLPTHFTAINLQGQVYIFEMPGGDEEHTHLLIGPHLIDSGADLAPVTLTFLGDARHPDLVVNVNGLQVRFRNTGSSYEPIT</sequence>
<name>A0A8J3HWI6_9CHLR</name>
<gene>
    <name evidence="2" type="ORF">KSX_00760</name>
</gene>
<keyword evidence="1" id="KW-0812">Transmembrane</keyword>
<comment type="caution">
    <text evidence="2">The sequence shown here is derived from an EMBL/GenBank/DDBJ whole genome shotgun (WGS) entry which is preliminary data.</text>
</comment>
<keyword evidence="1" id="KW-1133">Transmembrane helix</keyword>
<proteinExistence type="predicted"/>
<keyword evidence="1" id="KW-0472">Membrane</keyword>
<feature type="transmembrane region" description="Helical" evidence="1">
    <location>
        <begin position="75"/>
        <end position="99"/>
    </location>
</feature>